<reference evidence="2 3" key="1">
    <citation type="submission" date="2015-03" db="EMBL/GenBank/DDBJ databases">
        <authorList>
            <consortium name="Pathogen Informatics"/>
            <person name="Murphy D."/>
        </authorList>
    </citation>
    <scope>NUCLEOTIDE SEQUENCE [LARGE SCALE GENOMIC DNA]</scope>
    <source>
        <strain evidence="2 3">IP05342</strain>
    </source>
</reference>
<organism evidence="2 3">
    <name type="scientific">Yersinia enterocolitica</name>
    <dbReference type="NCBI Taxonomy" id="630"/>
    <lineage>
        <taxon>Bacteria</taxon>
        <taxon>Pseudomonadati</taxon>
        <taxon>Pseudomonadota</taxon>
        <taxon>Gammaproteobacteria</taxon>
        <taxon>Enterobacterales</taxon>
        <taxon>Yersiniaceae</taxon>
        <taxon>Yersinia</taxon>
    </lineage>
</organism>
<keyword evidence="3" id="KW-1185">Reference proteome</keyword>
<evidence type="ECO:0000313" key="2">
    <source>
        <dbReference type="EMBL" id="CNE63919.1"/>
    </source>
</evidence>
<dbReference type="InterPro" id="IPR054252">
    <property type="entry name" value="Pam3_gp18"/>
</dbReference>
<comment type="caution">
    <text evidence="2">The sequence shown here is derived from an EMBL/GenBank/DDBJ whole genome shotgun (WGS) entry which is preliminary data.</text>
</comment>
<dbReference type="Pfam" id="PF22479">
    <property type="entry name" value="Pam3_gp18"/>
    <property type="match status" value="1"/>
</dbReference>
<evidence type="ECO:0000313" key="3">
    <source>
        <dbReference type="Proteomes" id="UP000041601"/>
    </source>
</evidence>
<dbReference type="EMBL" id="CPXJ01000083">
    <property type="protein sequence ID" value="CNE63919.1"/>
    <property type="molecule type" value="Genomic_DNA"/>
</dbReference>
<protein>
    <recommendedName>
        <fullName evidence="1">Cyanophage baseplate Pam3 plug gp18 domain-containing protein</fullName>
    </recommendedName>
</protein>
<dbReference type="RefSeq" id="WP_050156894.1">
    <property type="nucleotide sequence ID" value="NZ_CPXJ01000083.1"/>
</dbReference>
<sequence length="102" mass="11207">MNVQEIPLTANNQFFNIALGEISLNLRLVYRDVAGWIMDVRDSGGADMLCGVPLVVGVDLIEQYPDLGINGVFAVLSDDSREEYPTKTNLGTGSHLYFVQNT</sequence>
<proteinExistence type="predicted"/>
<evidence type="ECO:0000259" key="1">
    <source>
        <dbReference type="Pfam" id="PF22479"/>
    </source>
</evidence>
<name>A0ABM9SI17_YEREN</name>
<gene>
    <name evidence="2" type="ORF">ERS137959_04314</name>
</gene>
<dbReference type="Proteomes" id="UP000041601">
    <property type="component" value="Unassembled WGS sequence"/>
</dbReference>
<feature type="domain" description="Cyanophage baseplate Pam3 plug gp18" evidence="1">
    <location>
        <begin position="4"/>
        <end position="99"/>
    </location>
</feature>
<accession>A0ABM9SI17</accession>